<dbReference type="Gene3D" id="1.25.40.10">
    <property type="entry name" value="Tetratricopeptide repeat domain"/>
    <property type="match status" value="3"/>
</dbReference>
<dbReference type="Proteomes" id="UP000076552">
    <property type="component" value="Unassembled WGS sequence"/>
</dbReference>
<name>A0A166Q9V9_9PEZI</name>
<feature type="domain" description="CHAT" evidence="1">
    <location>
        <begin position="882"/>
        <end position="1194"/>
    </location>
</feature>
<dbReference type="PANTHER" id="PTHR19959">
    <property type="entry name" value="KINESIN LIGHT CHAIN"/>
    <property type="match status" value="1"/>
</dbReference>
<dbReference type="STRING" id="708197.A0A166Q9V9"/>
<comment type="caution">
    <text evidence="2">The sequence shown here is derived from an EMBL/GenBank/DDBJ whole genome shotgun (WGS) entry which is preliminary data.</text>
</comment>
<dbReference type="Pfam" id="PF12770">
    <property type="entry name" value="CHAT"/>
    <property type="match status" value="1"/>
</dbReference>
<dbReference type="Gene3D" id="1.10.150.90">
    <property type="entry name" value="Immunodeficiency lentiviruses, gag gene matrix protein p17"/>
    <property type="match status" value="1"/>
</dbReference>
<dbReference type="Pfam" id="PF13374">
    <property type="entry name" value="TPR_10"/>
    <property type="match status" value="9"/>
</dbReference>
<dbReference type="InterPro" id="IPR024983">
    <property type="entry name" value="CHAT_dom"/>
</dbReference>
<proteinExistence type="predicted"/>
<dbReference type="InterPro" id="IPR012344">
    <property type="entry name" value="Matrix_HIV/RSV_N"/>
</dbReference>
<dbReference type="Gene3D" id="1.20.120.660">
    <property type="entry name" value="IL-4 antagonist (De novo design) like domain"/>
    <property type="match status" value="1"/>
</dbReference>
<gene>
    <name evidence="2" type="ORF">CT0861_12962</name>
</gene>
<evidence type="ECO:0000313" key="3">
    <source>
        <dbReference type="Proteomes" id="UP000076552"/>
    </source>
</evidence>
<evidence type="ECO:0000313" key="2">
    <source>
        <dbReference type="EMBL" id="KZL67679.1"/>
    </source>
</evidence>
<keyword evidence="3" id="KW-1185">Reference proteome</keyword>
<organism evidence="2 3">
    <name type="scientific">Colletotrichum tofieldiae</name>
    <dbReference type="NCBI Taxonomy" id="708197"/>
    <lineage>
        <taxon>Eukaryota</taxon>
        <taxon>Fungi</taxon>
        <taxon>Dikarya</taxon>
        <taxon>Ascomycota</taxon>
        <taxon>Pezizomycotina</taxon>
        <taxon>Sordariomycetes</taxon>
        <taxon>Hypocreomycetidae</taxon>
        <taxon>Glomerellales</taxon>
        <taxon>Glomerellaceae</taxon>
        <taxon>Colletotrichum</taxon>
        <taxon>Colletotrichum spaethianum species complex</taxon>
    </lineage>
</organism>
<reference evidence="2 3" key="1">
    <citation type="submission" date="2015-06" db="EMBL/GenBank/DDBJ databases">
        <title>Survival trade-offs in plant roots during colonization by closely related pathogenic and mutualistic fungi.</title>
        <authorList>
            <person name="Hacquard S."/>
            <person name="Kracher B."/>
            <person name="Hiruma K."/>
            <person name="Weinman A."/>
            <person name="Muench P."/>
            <person name="Garrido Oter R."/>
            <person name="Ver Loren van Themaat E."/>
            <person name="Dallerey J.-F."/>
            <person name="Damm U."/>
            <person name="Henrissat B."/>
            <person name="Lespinet O."/>
            <person name="Thon M."/>
            <person name="Kemen E."/>
            <person name="McHardy A.C."/>
            <person name="Schulze-Lefert P."/>
            <person name="O'Connell R.J."/>
        </authorList>
    </citation>
    <scope>NUCLEOTIDE SEQUENCE [LARGE SCALE GENOMIC DNA]</scope>
    <source>
        <strain evidence="2 3">0861</strain>
    </source>
</reference>
<sequence>MEGLQESLQITRQAVEVTPGDHPDRAGQLSNLGGMLSDRYTRTGAMEDLQEAVRLARQAVEATPGDHPDRVGRLSNLGVVLSDRYTRTGVMEDLQEAICLMRQVVDATPEDYPDRAGQLSILGAVLSHRCARTGAMADLQEAIHLMMQAVNATPEDHPSRAGRLSNLGAVLSDRYTRTGAIEDLQESICLTRQAVDAIPEDDPDRVGRLSNLGSSLSDRYARTGAMEDLQESIQIARQAVNATPEDHPDRAGRLNNLGVKLSHRYARTGAIEDLQETIHIARQAIKSTPEDHPDQAIHLSYLALMLSNRYTRTGAMEDLHEAICSDKQAVNATPEDHPDHAGRLSNLGVKLSHRYMRTGTMENLQEAISIARQAVRATPEDHPDRAMFLNNLGAVLGDRYTRTGVMNDLQESIRLARQAAEATPGDHPDRVGRLSNLGAVLSDRYARTGAMEDLQEAIRLMTQAVNATPEDHPDQAGWLNSLGNMLCDRYARTGAMEDLQKSIRLARQAVKATPEHHPDKARRLSHLGKSLSNRYARTGAIEDLQESILIARQAVDATPEDHPDRAGWLNSLGNRLHDRYARTGAMEDLQEVIYVTRQAVDATPEDHPDRAGHLNNLGSSLSDRYARTGAMEDLKGSQECYITALNSQGAAMRPRISSGRRLLSHPTILQDSLRAYLTARTTIELIPLSISISLQSEDKQHLLSQAVGLASDAAAVTLHVGQSPASAIGLLEIGRGVIASSLQDIRANVSSLQKEHPDLARSFIDLRNLLDTPTPRGTRDTIAATPLQSLSIRSDQRHRASSQMAALLTEIRSQPGFETFLIAATEFQMRQAASEGPIVIINVSRHRCDALIIEQAGIRALHLHLLTWQDALSRAGKPKSLETLSWLWDVIAKPVLDALGFTKTPTGDNAWPHVWWIPTGPLVRFPLHAAGHHLQDKSEAVLNRVVSSYSSSVKSIINTRQRQRTEIESSQDLEAILVAMQETPGQSILQHALKEIDAVQDICDSVQVPYLMPSASQKDVLAALETCKIFHFAGHGGTHPMDPLQSRLLLNDWQDSPLSVASLLERNLQSISPFLAYLSACGTGQILDDRSVDESIHLTSAFQLAGFRHVIGTLWEVDDELCVDMARLTWEFMGDKGFSDESVSRGLHYAMRTLRDQWVNGVEDLKAKHKRDATLVLDETPKRTPTWVPYVHYGV</sequence>
<dbReference type="PANTHER" id="PTHR19959:SF119">
    <property type="entry name" value="FUNGAL LIPASE-LIKE DOMAIN-CONTAINING PROTEIN"/>
    <property type="match status" value="1"/>
</dbReference>
<dbReference type="SUPFAM" id="SSF48452">
    <property type="entry name" value="TPR-like"/>
    <property type="match status" value="2"/>
</dbReference>
<protein>
    <submittedName>
        <fullName evidence="2">TPR domain containing protein</fullName>
    </submittedName>
</protein>
<dbReference type="InterPro" id="IPR011990">
    <property type="entry name" value="TPR-like_helical_dom_sf"/>
</dbReference>
<evidence type="ECO:0000259" key="1">
    <source>
        <dbReference type="Pfam" id="PF12770"/>
    </source>
</evidence>
<accession>A0A166Q9V9</accession>
<dbReference type="AlphaFoldDB" id="A0A166Q9V9"/>
<dbReference type="EMBL" id="LFIV01000141">
    <property type="protein sequence ID" value="KZL67679.1"/>
    <property type="molecule type" value="Genomic_DNA"/>
</dbReference>